<feature type="compositionally biased region" description="Low complexity" evidence="2">
    <location>
        <begin position="887"/>
        <end position="900"/>
    </location>
</feature>
<protein>
    <recommendedName>
        <fullName evidence="3">MHD2 domain-containing protein</fullName>
    </recommendedName>
</protein>
<dbReference type="RefSeq" id="XP_030841648.1">
    <property type="nucleotide sequence ID" value="XM_030985788.1"/>
</dbReference>
<feature type="compositionally biased region" description="Low complexity" evidence="2">
    <location>
        <begin position="1809"/>
        <end position="1820"/>
    </location>
</feature>
<feature type="compositionally biased region" description="Basic residues" evidence="2">
    <location>
        <begin position="1874"/>
        <end position="1884"/>
    </location>
</feature>
<evidence type="ECO:0000256" key="2">
    <source>
        <dbReference type="SAM" id="MobiDB-lite"/>
    </source>
</evidence>
<dbReference type="GeneID" id="100888884"/>
<dbReference type="GO" id="GO:0099503">
    <property type="term" value="C:secretory vesicle"/>
    <property type="evidence" value="ECO:0000318"/>
    <property type="project" value="GO_Central"/>
</dbReference>
<feature type="domain" description="MHD2" evidence="3">
    <location>
        <begin position="1156"/>
        <end position="1267"/>
    </location>
</feature>
<proteinExistence type="predicted"/>
<dbReference type="OrthoDB" id="10071880at2759"/>
<reference evidence="4" key="2">
    <citation type="submission" date="2021-01" db="UniProtKB">
        <authorList>
            <consortium name="EnsemblMetazoa"/>
        </authorList>
    </citation>
    <scope>IDENTIFICATION</scope>
</reference>
<feature type="compositionally biased region" description="Polar residues" evidence="2">
    <location>
        <begin position="1739"/>
        <end position="1750"/>
    </location>
</feature>
<accession>A0A7M7NVN7</accession>
<dbReference type="PROSITE" id="PS51259">
    <property type="entry name" value="MHD2"/>
    <property type="match status" value="1"/>
</dbReference>
<dbReference type="InterPro" id="IPR052095">
    <property type="entry name" value="UNC-13_domain"/>
</dbReference>
<feature type="region of interest" description="Disordered" evidence="2">
    <location>
        <begin position="115"/>
        <end position="151"/>
    </location>
</feature>
<feature type="compositionally biased region" description="Polar residues" evidence="2">
    <location>
        <begin position="691"/>
        <end position="701"/>
    </location>
</feature>
<feature type="region of interest" description="Disordered" evidence="2">
    <location>
        <begin position="675"/>
        <end position="754"/>
    </location>
</feature>
<feature type="compositionally biased region" description="Basic and acidic residues" evidence="2">
    <location>
        <begin position="1537"/>
        <end position="1557"/>
    </location>
</feature>
<feature type="compositionally biased region" description="Basic and acidic residues" evidence="2">
    <location>
        <begin position="710"/>
        <end position="719"/>
    </location>
</feature>
<feature type="compositionally biased region" description="Basic and acidic residues" evidence="2">
    <location>
        <begin position="1719"/>
        <end position="1733"/>
    </location>
</feature>
<feature type="compositionally biased region" description="Polar residues" evidence="2">
    <location>
        <begin position="1914"/>
        <end position="1927"/>
    </location>
</feature>
<feature type="compositionally biased region" description="Low complexity" evidence="2">
    <location>
        <begin position="183"/>
        <end position="196"/>
    </location>
</feature>
<feature type="compositionally biased region" description="Polar residues" evidence="2">
    <location>
        <begin position="720"/>
        <end position="734"/>
    </location>
</feature>
<feature type="compositionally biased region" description="Basic and acidic residues" evidence="2">
    <location>
        <begin position="852"/>
        <end position="862"/>
    </location>
</feature>
<feature type="region of interest" description="Disordered" evidence="2">
    <location>
        <begin position="1698"/>
        <end position="1839"/>
    </location>
</feature>
<feature type="compositionally biased region" description="Basic and acidic residues" evidence="2">
    <location>
        <begin position="1414"/>
        <end position="1431"/>
    </location>
</feature>
<dbReference type="InParanoid" id="A0A7M7NVN7"/>
<evidence type="ECO:0000256" key="1">
    <source>
        <dbReference type="ARBA" id="ARBA00022483"/>
    </source>
</evidence>
<evidence type="ECO:0000313" key="5">
    <source>
        <dbReference type="Proteomes" id="UP000007110"/>
    </source>
</evidence>
<evidence type="ECO:0000313" key="4">
    <source>
        <dbReference type="EnsemblMetazoa" id="XP_030841648"/>
    </source>
</evidence>
<sequence length="1927" mass="213825">MWILRTILEIILEPGHPTPGIQSQGGGGVTMTTTWDGDTPSLIPPGPALSPWINLQKAQTARCGKGHRGNPILNSPFKTAFAHVRSVGTVEKIDSYFQKYQMGHYQANAVMPHHTPPPGSTIPVVRTDPQDSGIEDLVDTMPSSSRDRKQQFNKNVLSDQELMVYRHALLCAQFPVLGSRLPTSALSSPSSSVSSPHGGGGRGGASSLLTSPPPSPGSLSLDGGGDEGDSMVQEETLCVLVKEAFGLSEERHLFYDDYINRGLGNKPPAKHLVEELMGRLSLLQTNSHPFYKPQDFETRNAYDLWQQQEGQRISALINRFWKGPLPNLDPLVCRASYWSNMRDMYRDLLLLLLKHDKVLKAGPSTGCPLLSSSRRLLREFHFQYGIGEVFRRAVYLEQLSSKEWFESDDWFLKHMSQSLLGIQDLLTKHQARVTMVRKEYELLRRALTQFQERCCDLLEKLLQERTPQHRVVCLITNLSDILALSAILLGRHQGNLEAIITQSLKESVQNSYNGHKLRLTTELRLNAYSSPVSAELISKLIAHIKSEVQYIQENYQQLFQLYHVEIMESAASTFYSCLMADVSVLCDKVQVAQQEPEQMRESVDPEMVAMARRLDRLDQTWKNYIPATSQQWRKSLTKSAVHWFQYLIQDMQAMIVYSICRDKFEAVHLTFSQDDEGSHNSYSSSGHHRPSNANPLTQSIGSAFASVIPKDQKQRDSERVSNNNNTSRPKATQPQHRDISFNPSGVLNFKGPVRTGSFPQITDLLDRSEQWSAAGNSKNEGVDGPHLPGGGGDAFQPVDSKTRGSSRNSKLSHQELTHSQSFPELSTAAAAPEDIPGPSGVQDTTRTLPPLPHHDFHDDYTSGKDQSTSTSRSRSNSSQHHSDRTYSSDMEASTDASSSSRSRHRAQLRAVFEQLGLFSGEGLRQSEITLPISSSLVDMVYVVRHACSLMYDICSVLKPEMSVEVEADELQQGLLAIDLQQLFISPIQGMTFAIRLFASNMLAMDLCATPSGEVNKMISKEVLNRVFIAQSAGLLGGCRHERSGLPDCNIYFNRDRACLCDNFEPINPEMCLRINNVQGLLELLPDLLTDLDGAVAARLPKVQDGTEGTKKQRPLQRYLHNLIVGQIKLLAFKVNQMLSQALGVLLQLDMGSYSITDRLHPLTASIHNHLVATSSWLYPQCYQVFCQELWKCIVQDFEKLVEELLMLKTEDRLRAMLLLQAIAHLMETIINHSEHGLSPDVFLEPADGVIQVLQLYTWPTSRLIQLYQGLLQKAWEGTTTESWPVRLRTLRILQRLLCQQRKCFTGNELLHALVHCQEEEQPAENIWEWAYQTAEQLLGSGLVRTMTASGNTVDLTALAGKDGSNLHFASHGEISDYEGYSFPEVTLHSIPRTSRKSPALDTNTTTPTEDTEGSSDRVLRRLQMTDRRGGQEMEESDSSDDKSGDDEVQHLFEVSVEVYDSLSPAPVRDEQSVVPSESVSRSRGDLDDGCPDVSPVGTVEPAPLGAECEASSDDHPEAKDVDVAMDESESAMQTTTEHMHPSNEHSEIDGVEDKASAEDNLSCSAGISVRVESKDQAGTSDQDEHKSNGNEGDSDLCYPDQSMQKDNEGAQGGMEASTGEDAMAVPGPEGMQQSEGSEAQTVAPSKTDTQESKTIIGQEQEECLDDKDERVFRVIHDEDDARIVLTFDDVRPIEDLALSQELGPQPSLAVSGSGNDNEDVGHTRVECVEKSRLSGDNGPKSSEPTKSDSLYSKIEEQSRTESSSSGIREPGRRDRGLSTSGAVSMDTEGDRIQVIPPKQPLAPNRPYRSSTFSESSTSDPSDCESRGTPRASSPFLGPWSPRGVVPAFTADSQQLYCFSQVYDSIPKGEEGVRNRSRSHSRNQKPSRGWWRTWTQGSARRWSLPSSRHAGMNPPRTSSIRSETSLCS</sequence>
<feature type="region of interest" description="Disordered" evidence="2">
    <location>
        <begin position="1391"/>
        <end position="1446"/>
    </location>
</feature>
<dbReference type="KEGG" id="spu:100888884"/>
<feature type="region of interest" description="Disordered" evidence="2">
    <location>
        <begin position="183"/>
        <end position="229"/>
    </location>
</feature>
<dbReference type="GO" id="GO:0006887">
    <property type="term" value="P:exocytosis"/>
    <property type="evidence" value="ECO:0007669"/>
    <property type="project" value="UniProtKB-KW"/>
</dbReference>
<dbReference type="EnsemblMetazoa" id="XM_030985788">
    <property type="protein sequence ID" value="XP_030841648"/>
    <property type="gene ID" value="LOC100888884"/>
</dbReference>
<feature type="compositionally biased region" description="Polar residues" evidence="2">
    <location>
        <begin position="1631"/>
        <end position="1653"/>
    </location>
</feature>
<reference evidence="5" key="1">
    <citation type="submission" date="2015-02" db="EMBL/GenBank/DDBJ databases">
        <title>Genome sequencing for Strongylocentrotus purpuratus.</title>
        <authorList>
            <person name="Murali S."/>
            <person name="Liu Y."/>
            <person name="Vee V."/>
            <person name="English A."/>
            <person name="Wang M."/>
            <person name="Skinner E."/>
            <person name="Han Y."/>
            <person name="Muzny D.M."/>
            <person name="Worley K.C."/>
            <person name="Gibbs R.A."/>
        </authorList>
    </citation>
    <scope>NUCLEOTIDE SEQUENCE</scope>
</reference>
<name>A0A7M7NVN7_STRPU</name>
<dbReference type="PANTHER" id="PTHR45999">
    <property type="entry name" value="UNC-13-4A, ISOFORM B"/>
    <property type="match status" value="1"/>
</dbReference>
<feature type="region of interest" description="Disordered" evidence="2">
    <location>
        <begin position="774"/>
        <end position="903"/>
    </location>
</feature>
<dbReference type="PANTHER" id="PTHR45999:SF6">
    <property type="entry name" value="MHD2 DOMAIN-CONTAINING PROTEIN"/>
    <property type="match status" value="1"/>
</dbReference>
<keyword evidence="1" id="KW-0268">Exocytosis</keyword>
<keyword evidence="5" id="KW-1185">Reference proteome</keyword>
<dbReference type="Proteomes" id="UP000007110">
    <property type="component" value="Unassembled WGS sequence"/>
</dbReference>
<feature type="region of interest" description="Disordered" evidence="2">
    <location>
        <begin position="1867"/>
        <end position="1927"/>
    </location>
</feature>
<evidence type="ECO:0000259" key="3">
    <source>
        <dbReference type="PROSITE" id="PS51259"/>
    </source>
</evidence>
<organism evidence="4 5">
    <name type="scientific">Strongylocentrotus purpuratus</name>
    <name type="common">Purple sea urchin</name>
    <dbReference type="NCBI Taxonomy" id="7668"/>
    <lineage>
        <taxon>Eukaryota</taxon>
        <taxon>Metazoa</taxon>
        <taxon>Echinodermata</taxon>
        <taxon>Eleutherozoa</taxon>
        <taxon>Echinozoa</taxon>
        <taxon>Echinoidea</taxon>
        <taxon>Euechinoidea</taxon>
        <taxon>Echinacea</taxon>
        <taxon>Camarodonta</taxon>
        <taxon>Echinidea</taxon>
        <taxon>Strongylocentrotidae</taxon>
        <taxon>Strongylocentrotus</taxon>
    </lineage>
</organism>
<feature type="compositionally biased region" description="Low complexity" evidence="2">
    <location>
        <begin position="866"/>
        <end position="879"/>
    </location>
</feature>
<feature type="region of interest" description="Disordered" evidence="2">
    <location>
        <begin position="1462"/>
        <end position="1653"/>
    </location>
</feature>
<feature type="compositionally biased region" description="Basic and acidic residues" evidence="2">
    <location>
        <begin position="1512"/>
        <end position="1522"/>
    </location>
</feature>
<dbReference type="InterPro" id="IPR014772">
    <property type="entry name" value="Munc13_dom-2"/>
</dbReference>